<dbReference type="Proteomes" id="UP000198521">
    <property type="component" value="Unassembled WGS sequence"/>
</dbReference>
<evidence type="ECO:0000256" key="1">
    <source>
        <dbReference type="ARBA" id="ARBA00012499"/>
    </source>
</evidence>
<reference evidence="6 7" key="1">
    <citation type="submission" date="2016-10" db="EMBL/GenBank/DDBJ databases">
        <authorList>
            <person name="de Groot N.N."/>
        </authorList>
    </citation>
    <scope>NUCLEOTIDE SEQUENCE [LARGE SCALE GENOMIC DNA]</scope>
    <source>
        <strain evidence="6 7">DSM 25232</strain>
    </source>
</reference>
<protein>
    <recommendedName>
        <fullName evidence="1">peptide-methionine (R)-S-oxide reductase</fullName>
        <ecNumber evidence="1">1.8.4.12</ecNumber>
    </recommendedName>
</protein>
<name>A0A1H7GPJ5_AQUAM</name>
<dbReference type="InterPro" id="IPR028427">
    <property type="entry name" value="Met_Sox_Rdtase_MsrB"/>
</dbReference>
<dbReference type="STRING" id="1038014.SAMN04487910_0438"/>
<feature type="signal peptide" evidence="4">
    <location>
        <begin position="1"/>
        <end position="20"/>
    </location>
</feature>
<gene>
    <name evidence="6" type="ORF">SAMN04487910_0438</name>
</gene>
<comment type="catalytic activity">
    <reaction evidence="3">
        <text>L-methionyl-[protein] + [thioredoxin]-disulfide + H2O = L-methionyl-(R)-S-oxide-[protein] + [thioredoxin]-dithiol</text>
        <dbReference type="Rhea" id="RHEA:24164"/>
        <dbReference type="Rhea" id="RHEA-COMP:10698"/>
        <dbReference type="Rhea" id="RHEA-COMP:10700"/>
        <dbReference type="Rhea" id="RHEA-COMP:12313"/>
        <dbReference type="Rhea" id="RHEA-COMP:12314"/>
        <dbReference type="ChEBI" id="CHEBI:15377"/>
        <dbReference type="ChEBI" id="CHEBI:16044"/>
        <dbReference type="ChEBI" id="CHEBI:29950"/>
        <dbReference type="ChEBI" id="CHEBI:45764"/>
        <dbReference type="ChEBI" id="CHEBI:50058"/>
        <dbReference type="EC" id="1.8.4.12"/>
    </reaction>
</comment>
<sequence>MKKILILCISILTISCTGTAQKDSKIEKKEYAVSKSNKEWKEILTNDQYYILRQAGTERPFSSPLNKVYASGTFKCAACKTPLYKSKHKFDSGTGWPSFDRAVKGNVDVDTDYKLGYARTELVCSTCGGHLGHVFNDGPRETTGKRHCINGDALVFEPKKDK</sequence>
<keyword evidence="2" id="KW-0560">Oxidoreductase</keyword>
<dbReference type="GO" id="GO:0005737">
    <property type="term" value="C:cytoplasm"/>
    <property type="evidence" value="ECO:0007669"/>
    <property type="project" value="TreeGrafter"/>
</dbReference>
<evidence type="ECO:0000313" key="6">
    <source>
        <dbReference type="EMBL" id="SEK40076.1"/>
    </source>
</evidence>
<evidence type="ECO:0000259" key="5">
    <source>
        <dbReference type="PROSITE" id="PS51790"/>
    </source>
</evidence>
<keyword evidence="4" id="KW-0732">Signal</keyword>
<dbReference type="PROSITE" id="PS51257">
    <property type="entry name" value="PROKAR_LIPOPROTEIN"/>
    <property type="match status" value="1"/>
</dbReference>
<keyword evidence="7" id="KW-1185">Reference proteome</keyword>
<dbReference type="AlphaFoldDB" id="A0A1H7GPJ5"/>
<dbReference type="GO" id="GO:0033743">
    <property type="term" value="F:peptide-methionine (R)-S-oxide reductase activity"/>
    <property type="evidence" value="ECO:0007669"/>
    <property type="project" value="UniProtKB-EC"/>
</dbReference>
<dbReference type="PANTHER" id="PTHR10173">
    <property type="entry name" value="METHIONINE SULFOXIDE REDUCTASE"/>
    <property type="match status" value="1"/>
</dbReference>
<dbReference type="NCBIfam" id="TIGR00357">
    <property type="entry name" value="peptide-methionine (R)-S-oxide reductase MsrB"/>
    <property type="match status" value="1"/>
</dbReference>
<dbReference type="GO" id="GO:0006979">
    <property type="term" value="P:response to oxidative stress"/>
    <property type="evidence" value="ECO:0007669"/>
    <property type="project" value="InterPro"/>
</dbReference>
<dbReference type="Pfam" id="PF01641">
    <property type="entry name" value="SelR"/>
    <property type="match status" value="1"/>
</dbReference>
<feature type="domain" description="MsrB" evidence="5">
    <location>
        <begin position="37"/>
        <end position="159"/>
    </location>
</feature>
<proteinExistence type="predicted"/>
<evidence type="ECO:0000313" key="7">
    <source>
        <dbReference type="Proteomes" id="UP000198521"/>
    </source>
</evidence>
<evidence type="ECO:0000256" key="3">
    <source>
        <dbReference type="ARBA" id="ARBA00048488"/>
    </source>
</evidence>
<dbReference type="EMBL" id="FOAB01000001">
    <property type="protein sequence ID" value="SEK40076.1"/>
    <property type="molecule type" value="Genomic_DNA"/>
</dbReference>
<dbReference type="Gene3D" id="2.170.150.20">
    <property type="entry name" value="Peptide methionine sulfoxide reductase"/>
    <property type="match status" value="1"/>
</dbReference>
<evidence type="ECO:0000256" key="2">
    <source>
        <dbReference type="ARBA" id="ARBA00023002"/>
    </source>
</evidence>
<dbReference type="EC" id="1.8.4.12" evidence="1"/>
<dbReference type="PANTHER" id="PTHR10173:SF57">
    <property type="entry name" value="PEPTIDE-METHIONINE (R)-S-OXIDE REDUCTASE"/>
    <property type="match status" value="1"/>
</dbReference>
<dbReference type="PROSITE" id="PS51790">
    <property type="entry name" value="MSRB"/>
    <property type="match status" value="1"/>
</dbReference>
<feature type="chain" id="PRO_5011491303" description="peptide-methionine (R)-S-oxide reductase" evidence="4">
    <location>
        <begin position="21"/>
        <end position="162"/>
    </location>
</feature>
<dbReference type="RefSeq" id="WP_091404904.1">
    <property type="nucleotide sequence ID" value="NZ_FOAB01000001.1"/>
</dbReference>
<dbReference type="InterPro" id="IPR011057">
    <property type="entry name" value="Mss4-like_sf"/>
</dbReference>
<organism evidence="6 7">
    <name type="scientific">Aquimarina amphilecti</name>
    <dbReference type="NCBI Taxonomy" id="1038014"/>
    <lineage>
        <taxon>Bacteria</taxon>
        <taxon>Pseudomonadati</taxon>
        <taxon>Bacteroidota</taxon>
        <taxon>Flavobacteriia</taxon>
        <taxon>Flavobacteriales</taxon>
        <taxon>Flavobacteriaceae</taxon>
        <taxon>Aquimarina</taxon>
    </lineage>
</organism>
<dbReference type="OrthoDB" id="4174719at2"/>
<dbReference type="GO" id="GO:0030091">
    <property type="term" value="P:protein repair"/>
    <property type="evidence" value="ECO:0007669"/>
    <property type="project" value="InterPro"/>
</dbReference>
<accession>A0A1H7GPJ5</accession>
<dbReference type="SUPFAM" id="SSF51316">
    <property type="entry name" value="Mss4-like"/>
    <property type="match status" value="1"/>
</dbReference>
<evidence type="ECO:0000256" key="4">
    <source>
        <dbReference type="SAM" id="SignalP"/>
    </source>
</evidence>
<dbReference type="InterPro" id="IPR002579">
    <property type="entry name" value="Met_Sox_Rdtase_MsrB_dom"/>
</dbReference>